<proteinExistence type="predicted"/>
<feature type="signal peptide" evidence="2">
    <location>
        <begin position="1"/>
        <end position="27"/>
    </location>
</feature>
<evidence type="ECO:0008006" key="5">
    <source>
        <dbReference type="Google" id="ProtNLM"/>
    </source>
</evidence>
<dbReference type="FunFam" id="3.30.60.30:FF:000116">
    <property type="entry name" value="Serine protease inhibitor, Kazal-type family protein"/>
    <property type="match status" value="1"/>
</dbReference>
<evidence type="ECO:0000313" key="3">
    <source>
        <dbReference type="EMBL" id="KAJ4847744.1"/>
    </source>
</evidence>
<reference evidence="3" key="2">
    <citation type="journal article" date="2023" name="Plants (Basel)">
        <title>Annotation of the Turnera subulata (Passifloraceae) Draft Genome Reveals the S-Locus Evolved after the Divergence of Turneroideae from Passifloroideae in a Stepwise Manner.</title>
        <authorList>
            <person name="Henning P.M."/>
            <person name="Roalson E.H."/>
            <person name="Mir W."/>
            <person name="McCubbin A.G."/>
            <person name="Shore J.S."/>
        </authorList>
    </citation>
    <scope>NUCLEOTIDE SEQUENCE</scope>
    <source>
        <strain evidence="3">F60SS</strain>
    </source>
</reference>
<evidence type="ECO:0000313" key="4">
    <source>
        <dbReference type="Proteomes" id="UP001141552"/>
    </source>
</evidence>
<keyword evidence="2" id="KW-0732">Signal</keyword>
<gene>
    <name evidence="3" type="ORF">Tsubulata_006920</name>
</gene>
<dbReference type="AlphaFoldDB" id="A0A9Q0GCK9"/>
<organism evidence="3 4">
    <name type="scientific">Turnera subulata</name>
    <dbReference type="NCBI Taxonomy" id="218843"/>
    <lineage>
        <taxon>Eukaryota</taxon>
        <taxon>Viridiplantae</taxon>
        <taxon>Streptophyta</taxon>
        <taxon>Embryophyta</taxon>
        <taxon>Tracheophyta</taxon>
        <taxon>Spermatophyta</taxon>
        <taxon>Magnoliopsida</taxon>
        <taxon>eudicotyledons</taxon>
        <taxon>Gunneridae</taxon>
        <taxon>Pentapetalae</taxon>
        <taxon>rosids</taxon>
        <taxon>fabids</taxon>
        <taxon>Malpighiales</taxon>
        <taxon>Passifloraceae</taxon>
        <taxon>Turnera</taxon>
    </lineage>
</organism>
<dbReference type="EMBL" id="JAKUCV010001087">
    <property type="protein sequence ID" value="KAJ4847744.1"/>
    <property type="molecule type" value="Genomic_DNA"/>
</dbReference>
<name>A0A9Q0GCK9_9ROSI</name>
<protein>
    <recommendedName>
        <fullName evidence="5">Kazal-like domain-containing protein</fullName>
    </recommendedName>
</protein>
<dbReference type="PANTHER" id="PTHR34376">
    <property type="entry name" value="SERINE PROTEASE INHIBITOR, KAZAL-TYPE FAMILY PROTEIN"/>
    <property type="match status" value="1"/>
</dbReference>
<reference evidence="3" key="1">
    <citation type="submission" date="2022-02" db="EMBL/GenBank/DDBJ databases">
        <authorList>
            <person name="Henning P.M."/>
            <person name="McCubbin A.G."/>
            <person name="Shore J.S."/>
        </authorList>
    </citation>
    <scope>NUCLEOTIDE SEQUENCE</scope>
    <source>
        <strain evidence="3">F60SS</strain>
        <tissue evidence="3">Leaves</tissue>
    </source>
</reference>
<feature type="chain" id="PRO_5040472364" description="Kazal-like domain-containing protein" evidence="2">
    <location>
        <begin position="28"/>
        <end position="132"/>
    </location>
</feature>
<dbReference type="Proteomes" id="UP001141552">
    <property type="component" value="Unassembled WGS sequence"/>
</dbReference>
<evidence type="ECO:0000256" key="2">
    <source>
        <dbReference type="SAM" id="SignalP"/>
    </source>
</evidence>
<sequence>MANFSTRTAFCLATITIFAFFCFPAVAQPENRNELLIQQVTNKEGVADACAGLAAPAKCPVNCFRADPVCGVDGVTYWCGCADATCAGVRVAKLGACELGNGGAASLPRQALLLVHIVWLFLLGFSLLFGLF</sequence>
<dbReference type="Gene3D" id="3.30.60.30">
    <property type="match status" value="1"/>
</dbReference>
<dbReference type="OrthoDB" id="1916993at2759"/>
<comment type="caution">
    <text evidence="3">The sequence shown here is derived from an EMBL/GenBank/DDBJ whole genome shotgun (WGS) entry which is preliminary data.</text>
</comment>
<dbReference type="PANTHER" id="PTHR34376:SF8">
    <property type="entry name" value="KAZAL-LIKE DOMAIN-CONTAINING PROTEIN"/>
    <property type="match status" value="1"/>
</dbReference>
<feature type="transmembrane region" description="Helical" evidence="1">
    <location>
        <begin position="111"/>
        <end position="131"/>
    </location>
</feature>
<evidence type="ECO:0000256" key="1">
    <source>
        <dbReference type="SAM" id="Phobius"/>
    </source>
</evidence>
<accession>A0A9Q0GCK9</accession>
<keyword evidence="1" id="KW-0472">Membrane</keyword>
<keyword evidence="4" id="KW-1185">Reference proteome</keyword>
<keyword evidence="1" id="KW-0812">Transmembrane</keyword>
<keyword evidence="1" id="KW-1133">Transmembrane helix</keyword>